<protein>
    <submittedName>
        <fullName evidence="2">Uncharacterized protein</fullName>
    </submittedName>
</protein>
<name>A0A4Y2U6X4_ARAVE</name>
<sequence>MLDDYFPPKFYYAASSWRGVVTLGVMGDVYVWVFSGSARREGHSLYQLKHKGNRQDFFLRHIPRSGGSCILPPCESFAYSIGLSFSLGPKQDSCFGLGRD</sequence>
<proteinExistence type="predicted"/>
<keyword evidence="1" id="KW-0472">Membrane</keyword>
<dbReference type="AlphaFoldDB" id="A0A4Y2U6X4"/>
<dbReference type="Proteomes" id="UP000499080">
    <property type="component" value="Unassembled WGS sequence"/>
</dbReference>
<feature type="transmembrane region" description="Helical" evidence="1">
    <location>
        <begin position="12"/>
        <end position="33"/>
    </location>
</feature>
<evidence type="ECO:0000313" key="2">
    <source>
        <dbReference type="EMBL" id="GBO08759.1"/>
    </source>
</evidence>
<gene>
    <name evidence="2" type="ORF">AVEN_82063_1</name>
</gene>
<comment type="caution">
    <text evidence="2">The sequence shown here is derived from an EMBL/GenBank/DDBJ whole genome shotgun (WGS) entry which is preliminary data.</text>
</comment>
<dbReference type="EMBL" id="BGPR01034400">
    <property type="protein sequence ID" value="GBO08759.1"/>
    <property type="molecule type" value="Genomic_DNA"/>
</dbReference>
<keyword evidence="3" id="KW-1185">Reference proteome</keyword>
<reference evidence="2 3" key="1">
    <citation type="journal article" date="2019" name="Sci. Rep.">
        <title>Orb-weaving spider Araneus ventricosus genome elucidates the spidroin gene catalogue.</title>
        <authorList>
            <person name="Kono N."/>
            <person name="Nakamura H."/>
            <person name="Ohtoshi R."/>
            <person name="Moran D.A.P."/>
            <person name="Shinohara A."/>
            <person name="Yoshida Y."/>
            <person name="Fujiwara M."/>
            <person name="Mori M."/>
            <person name="Tomita M."/>
            <person name="Arakawa K."/>
        </authorList>
    </citation>
    <scope>NUCLEOTIDE SEQUENCE [LARGE SCALE GENOMIC DNA]</scope>
</reference>
<evidence type="ECO:0000256" key="1">
    <source>
        <dbReference type="SAM" id="Phobius"/>
    </source>
</evidence>
<keyword evidence="1" id="KW-1133">Transmembrane helix</keyword>
<evidence type="ECO:0000313" key="3">
    <source>
        <dbReference type="Proteomes" id="UP000499080"/>
    </source>
</evidence>
<accession>A0A4Y2U6X4</accession>
<organism evidence="2 3">
    <name type="scientific">Araneus ventricosus</name>
    <name type="common">Orbweaver spider</name>
    <name type="synonym">Epeira ventricosa</name>
    <dbReference type="NCBI Taxonomy" id="182803"/>
    <lineage>
        <taxon>Eukaryota</taxon>
        <taxon>Metazoa</taxon>
        <taxon>Ecdysozoa</taxon>
        <taxon>Arthropoda</taxon>
        <taxon>Chelicerata</taxon>
        <taxon>Arachnida</taxon>
        <taxon>Araneae</taxon>
        <taxon>Araneomorphae</taxon>
        <taxon>Entelegynae</taxon>
        <taxon>Araneoidea</taxon>
        <taxon>Araneidae</taxon>
        <taxon>Araneus</taxon>
    </lineage>
</organism>
<keyword evidence="1" id="KW-0812">Transmembrane</keyword>